<dbReference type="FunFam" id="3.10.100.10:FF:000036">
    <property type="entry name" value="Lymphocyte antigen 75"/>
    <property type="match status" value="1"/>
</dbReference>
<dbReference type="PROSITE" id="PS50231">
    <property type="entry name" value="RICIN_B_LECTIN"/>
    <property type="match status" value="1"/>
</dbReference>
<dbReference type="Gene3D" id="2.80.10.50">
    <property type="match status" value="1"/>
</dbReference>
<feature type="domain" description="C-type lectin" evidence="2">
    <location>
        <begin position="1016"/>
        <end position="1122"/>
    </location>
</feature>
<dbReference type="PANTHER" id="PTHR22803">
    <property type="entry name" value="MANNOSE, PHOSPHOLIPASE, LECTIN RECEPTOR RELATED"/>
    <property type="match status" value="1"/>
</dbReference>
<dbReference type="SUPFAM" id="SSF50370">
    <property type="entry name" value="Ricin B-like lectins"/>
    <property type="match status" value="1"/>
</dbReference>
<sequence>MPDGLMGQKYNIRTGQRRPPCRQKDHWNVCHHVLFYREETVSVLETPREPHYIGACPEKWLYFGHKCLLLHLPEVPEDGKTWTDAESICSSFGGNLVAIESEIEQAYITMFLQGSAVGLWIGLQNDDSTMTVRQAWTSGKTLSYTNWSPYEPRTPPTIDQYGWLHGFEPELNSASSCYGFVCQKPQDTSKPPTHSYRPPSAHEKIEYRDQNYRVASGNMSWYESMHLCSQRHSELASIRDPYHQAFLTVLVNRLAAPHWIGLYSRDSGINYQWSDGSDMVYSHWDSADEEEDFLTGDCVYMDVNGGWMRADCETKLPGALCHVPELITKAMSTSEAACPSTWVKFKSVCYNFEPVVQRLTLEEAREHCRQKMNTSDVLTIDSDTENMFILEELWSQGFLISLCAESLTWVDGSPVNSTNWPSRPPDRSELSTDTCVSIKAVNGIWSLTECHQKLGFVCKTITYKDPEVEAEPINGLHHGVIAAAVLVAVVVFALLAGAFCLVYRRSHGHFRGIGSAYYRQTNSQSEGNVLITDLETRSGNSVSSVCPLEALCRHDAFTIQLSGTERCISADASGQLTLAPCDTHGTSQLWKWGSGERLFHVATAKCLGLNYPFKKLSLLECNFGPILWWRCRNNLVYTLHQMGLAATTDGKVLVKKELNDTWVLGGTQDSICDKPYHIVYTINGNARVLPASFPSNTKVSGITAASLTTTPTRDSSGASHPPTTNGTEGGNCLIPVVGCQTLFEGSGEMNSCYEFVSSAAVTWRQALDSCRSQGGDLLSVTEPDDLHSKTMLDGLSRMPERMWIGLHQLDPAQGWQWSDGSPLSFLRWETGMPPTFTILDSDCGVLNTNRSYEVESCDIKLPYICKKPLNASKTTPEDSLAYKDTVCSEGWVSWSGWCYKLVKNNPLSFRDALTHCKDSENGASLASFHSIDSKEMISTSFIVINHKQTQEPVTFTYWDSHQPTQPTQDPSCVYYSGESLKWRVGNCSEKLQFMCQKQGKVKEEGEQDECPYKDGWRRHANSCYRLNTKQVSFEDHCNFTIRNSFEQAFINQLLAEQISSKSQHFWIALRDSNSSGEYQWVTPNSSEVTYTNWGATEPSRDGGCVVISTVKPLGGWKAKSCDLIKAGSICRRDVGPVPVPEPEPDSSAPCPNGWVSRPNIKNCYKVFHEERLSQKRSWAEAENFCNALGANLASFAHLAEMRALHSIMRETISDNRFFWVGLNRRNPASRSWQWSNGRPVSLDILHQDFHMDDPYSRDCTAFKTMKSNLKHLFVFLLHDVNPIPFYVTPFHCDAKLEWVCQIPRGKKLKSPEWYTPEGFHDSSIFIDKNEFWFVKEPQLNYEEAKLYCKEQGSTLASPPSFTAARQIHQKLSEVSPSLPTKMVA</sequence>
<dbReference type="Pfam" id="PF00059">
    <property type="entry name" value="Lectin_C"/>
    <property type="match status" value="6"/>
</dbReference>
<dbReference type="InterPro" id="IPR035992">
    <property type="entry name" value="Ricin_B-like_lectins"/>
</dbReference>
<feature type="domain" description="C-type lectin" evidence="2">
    <location>
        <begin position="1163"/>
        <end position="1301"/>
    </location>
</feature>
<organism evidence="3 4">
    <name type="scientific">Mugilogobius chulae</name>
    <name type="common">yellowstripe goby</name>
    <dbReference type="NCBI Taxonomy" id="88201"/>
    <lineage>
        <taxon>Eukaryota</taxon>
        <taxon>Metazoa</taxon>
        <taxon>Chordata</taxon>
        <taxon>Craniata</taxon>
        <taxon>Vertebrata</taxon>
        <taxon>Euteleostomi</taxon>
        <taxon>Actinopterygii</taxon>
        <taxon>Neopterygii</taxon>
        <taxon>Teleostei</taxon>
        <taxon>Neoteleostei</taxon>
        <taxon>Acanthomorphata</taxon>
        <taxon>Gobiaria</taxon>
        <taxon>Gobiiformes</taxon>
        <taxon>Gobioidei</taxon>
        <taxon>Gobiidae</taxon>
        <taxon>Gobionellinae</taxon>
        <taxon>Mugilogobius</taxon>
    </lineage>
</organism>
<evidence type="ECO:0000256" key="1">
    <source>
        <dbReference type="SAM" id="MobiDB-lite"/>
    </source>
</evidence>
<keyword evidence="4" id="KW-1185">Reference proteome</keyword>
<proteinExistence type="predicted"/>
<feature type="domain" description="C-type lectin" evidence="2">
    <location>
        <begin position="748"/>
        <end position="866"/>
    </location>
</feature>
<reference evidence="4" key="1">
    <citation type="submission" date="2024-04" db="EMBL/GenBank/DDBJ databases">
        <title>Salinicola lusitanus LLJ914,a marine bacterium isolated from the Okinawa Trough.</title>
        <authorList>
            <person name="Li J."/>
        </authorList>
    </citation>
    <scope>NUCLEOTIDE SEQUENCE [LARGE SCALE GENOMIC DNA]</scope>
</reference>
<protein>
    <recommendedName>
        <fullName evidence="2">C-type lectin domain-containing protein</fullName>
    </recommendedName>
</protein>
<accession>A0AAW0ML29</accession>
<feature type="domain" description="C-type lectin" evidence="2">
    <location>
        <begin position="894"/>
        <end position="996"/>
    </location>
</feature>
<dbReference type="InterPro" id="IPR016186">
    <property type="entry name" value="C-type_lectin-like/link_sf"/>
</dbReference>
<dbReference type="Gene3D" id="3.10.100.10">
    <property type="entry name" value="Mannose-Binding Protein A, subunit A"/>
    <property type="match status" value="7"/>
</dbReference>
<dbReference type="Proteomes" id="UP001460270">
    <property type="component" value="Unassembled WGS sequence"/>
</dbReference>
<dbReference type="InterPro" id="IPR016187">
    <property type="entry name" value="CTDL_fold"/>
</dbReference>
<feature type="region of interest" description="Disordered" evidence="1">
    <location>
        <begin position="707"/>
        <end position="730"/>
    </location>
</feature>
<name>A0AAW0ML29_9GOBI</name>
<evidence type="ECO:0000313" key="3">
    <source>
        <dbReference type="EMBL" id="KAK7877263.1"/>
    </source>
</evidence>
<dbReference type="InterPro" id="IPR000772">
    <property type="entry name" value="Ricin_B_lectin"/>
</dbReference>
<dbReference type="InterPro" id="IPR050111">
    <property type="entry name" value="C-type_lectin/snaclec_domain"/>
</dbReference>
<evidence type="ECO:0000313" key="4">
    <source>
        <dbReference type="Proteomes" id="UP001460270"/>
    </source>
</evidence>
<dbReference type="FunFam" id="3.10.100.10:FF:000047">
    <property type="entry name" value="lymphocyte antigen 75"/>
    <property type="match status" value="1"/>
</dbReference>
<dbReference type="SMART" id="SM00034">
    <property type="entry name" value="CLECT"/>
    <property type="match status" value="7"/>
</dbReference>
<feature type="domain" description="C-type lectin" evidence="2">
    <location>
        <begin position="207"/>
        <end position="317"/>
    </location>
</feature>
<feature type="domain" description="C-type lectin" evidence="2">
    <location>
        <begin position="63"/>
        <end position="183"/>
    </location>
</feature>
<dbReference type="InterPro" id="IPR001304">
    <property type="entry name" value="C-type_lectin-like"/>
</dbReference>
<feature type="domain" description="C-type lectin" evidence="2">
    <location>
        <begin position="345"/>
        <end position="459"/>
    </location>
</feature>
<dbReference type="EMBL" id="JBBPFD010000706">
    <property type="protein sequence ID" value="KAK7877263.1"/>
    <property type="molecule type" value="Genomic_DNA"/>
</dbReference>
<dbReference type="SUPFAM" id="SSF56436">
    <property type="entry name" value="C-type lectin-like"/>
    <property type="match status" value="8"/>
</dbReference>
<dbReference type="Pfam" id="PF24562">
    <property type="entry name" value="CysR_MRC2_N"/>
    <property type="match status" value="1"/>
</dbReference>
<feature type="compositionally biased region" description="Polar residues" evidence="1">
    <location>
        <begin position="707"/>
        <end position="726"/>
    </location>
</feature>
<evidence type="ECO:0000259" key="2">
    <source>
        <dbReference type="PROSITE" id="PS50041"/>
    </source>
</evidence>
<dbReference type="PROSITE" id="PS50041">
    <property type="entry name" value="C_TYPE_LECTIN_2"/>
    <property type="match status" value="7"/>
</dbReference>
<dbReference type="CDD" id="cd00037">
    <property type="entry name" value="CLECT"/>
    <property type="match status" value="7"/>
</dbReference>
<dbReference type="SMART" id="SM00458">
    <property type="entry name" value="RICIN"/>
    <property type="match status" value="1"/>
</dbReference>
<gene>
    <name evidence="3" type="ORF">WMY93_032017</name>
</gene>
<comment type="caution">
    <text evidence="3">The sequence shown here is derived from an EMBL/GenBank/DDBJ whole genome shotgun (WGS) entry which is preliminary data.</text>
</comment>